<proteinExistence type="predicted"/>
<accession>A0A506TZN4</accession>
<dbReference type="OrthoDB" id="565387at2"/>
<dbReference type="Proteomes" id="UP000320314">
    <property type="component" value="Unassembled WGS sequence"/>
</dbReference>
<dbReference type="AlphaFoldDB" id="A0A506TZN4"/>
<reference evidence="1 2" key="1">
    <citation type="submission" date="2019-06" db="EMBL/GenBank/DDBJ databases">
        <authorList>
            <person name="Li M."/>
        </authorList>
    </citation>
    <scope>NUCLEOTIDE SEQUENCE [LARGE SCALE GENOMIC DNA]</scope>
    <source>
        <strain evidence="1 2">BGMRC6574</strain>
    </source>
</reference>
<comment type="caution">
    <text evidence="1">The sequence shown here is derived from an EMBL/GenBank/DDBJ whole genome shotgun (WGS) entry which is preliminary data.</text>
</comment>
<dbReference type="PROSITE" id="PS51257">
    <property type="entry name" value="PROKAR_LIPOPROTEIN"/>
    <property type="match status" value="1"/>
</dbReference>
<protein>
    <submittedName>
        <fullName evidence="1">Uncharacterized protein</fullName>
    </submittedName>
</protein>
<keyword evidence="2" id="KW-1185">Reference proteome</keyword>
<gene>
    <name evidence="1" type="ORF">FJU11_11145</name>
</gene>
<evidence type="ECO:0000313" key="2">
    <source>
        <dbReference type="Proteomes" id="UP000320314"/>
    </source>
</evidence>
<dbReference type="EMBL" id="VHLH01000020">
    <property type="protein sequence ID" value="TPW27543.1"/>
    <property type="molecule type" value="Genomic_DNA"/>
</dbReference>
<sequence length="85" mass="8964">MEARTVPPTASTAVAIFACERVACPVDFIRSVSASNGVIRLSSRLASDNRGRSAPLLWDATGSLINQFTPAECANYFAAAGYVPD</sequence>
<organism evidence="1 2">
    <name type="scientific">Pararhizobium mangrovi</name>
    <dbReference type="NCBI Taxonomy" id="2590452"/>
    <lineage>
        <taxon>Bacteria</taxon>
        <taxon>Pseudomonadati</taxon>
        <taxon>Pseudomonadota</taxon>
        <taxon>Alphaproteobacteria</taxon>
        <taxon>Hyphomicrobiales</taxon>
        <taxon>Rhizobiaceae</taxon>
        <taxon>Rhizobium/Agrobacterium group</taxon>
        <taxon>Pararhizobium</taxon>
    </lineage>
</organism>
<evidence type="ECO:0000313" key="1">
    <source>
        <dbReference type="EMBL" id="TPW27543.1"/>
    </source>
</evidence>
<name>A0A506TZN4_9HYPH</name>